<dbReference type="AlphaFoldDB" id="A0A7W9Q151"/>
<evidence type="ECO:0000256" key="4">
    <source>
        <dbReference type="ARBA" id="ARBA00022676"/>
    </source>
</evidence>
<dbReference type="EMBL" id="JACHJK010000018">
    <property type="protein sequence ID" value="MBB5931714.1"/>
    <property type="molecule type" value="Genomic_DNA"/>
</dbReference>
<comment type="catalytic activity">
    <reaction evidence="8">
        <text>a 1,2-diacyl-sn-glycero-3-phospho-[alpha-D-mannopyranosyl-(1&lt;-&gt;6)-D-myo-inositol] + GDP-alpha-D-mannose = a 2,6-O-bis(alpha-D-mannopyranosyl)-1-phosphatidyl-1D-myo-inositol + GDP + H(+)</text>
        <dbReference type="Rhea" id="RHEA:52440"/>
        <dbReference type="ChEBI" id="CHEBI:15378"/>
        <dbReference type="ChEBI" id="CHEBI:57527"/>
        <dbReference type="ChEBI" id="CHEBI:58189"/>
        <dbReference type="ChEBI" id="CHEBI:87673"/>
        <dbReference type="ChEBI" id="CHEBI:136624"/>
        <dbReference type="EC" id="2.4.1.346"/>
    </reaction>
</comment>
<evidence type="ECO:0000256" key="3">
    <source>
        <dbReference type="ARBA" id="ARBA00022516"/>
    </source>
</evidence>
<gene>
    <name evidence="17" type="ORF">FHS34_007223</name>
</gene>
<dbReference type="EC" id="2.4.1.346" evidence="10"/>
<evidence type="ECO:0000256" key="7">
    <source>
        <dbReference type="ARBA" id="ARBA00051960"/>
    </source>
</evidence>
<dbReference type="SUPFAM" id="SSF53756">
    <property type="entry name" value="UDP-Glycosyltransferase/glycogen phosphorylase"/>
    <property type="match status" value="1"/>
</dbReference>
<evidence type="ECO:0000256" key="6">
    <source>
        <dbReference type="ARBA" id="ARBA00023098"/>
    </source>
</evidence>
<dbReference type="CDD" id="cd03801">
    <property type="entry name" value="GT4_PimA-like"/>
    <property type="match status" value="1"/>
</dbReference>
<dbReference type="GO" id="GO:0043750">
    <property type="term" value="F:phosphatidylinositol alpha-mannosyltransferase activity"/>
    <property type="evidence" value="ECO:0007669"/>
    <property type="project" value="UniProtKB-ARBA"/>
</dbReference>
<evidence type="ECO:0000259" key="16">
    <source>
        <dbReference type="Pfam" id="PF13439"/>
    </source>
</evidence>
<evidence type="ECO:0000259" key="15">
    <source>
        <dbReference type="Pfam" id="PF00534"/>
    </source>
</evidence>
<dbReference type="Pfam" id="PF13439">
    <property type="entry name" value="Glyco_transf_4"/>
    <property type="match status" value="1"/>
</dbReference>
<comment type="pathway">
    <text evidence="1">Lipid metabolism.</text>
</comment>
<keyword evidence="4 17" id="KW-0328">Glycosyltransferase</keyword>
<comment type="caution">
    <text evidence="17">The sequence shown here is derived from an EMBL/GenBank/DDBJ whole genome shotgun (WGS) entry which is preliminary data.</text>
</comment>
<dbReference type="GO" id="GO:0033164">
    <property type="term" value="F:initiation-specific glycolipid 1,6-alpha-mannosyltransferase activity"/>
    <property type="evidence" value="ECO:0007669"/>
    <property type="project" value="UniProtKB-ARBA"/>
</dbReference>
<dbReference type="FunFam" id="3.40.50.2000:FF:000115">
    <property type="entry name" value="Alpha-(1-6)-phosphatidylinositol monomannoside mannosyltransferase"/>
    <property type="match status" value="1"/>
</dbReference>
<evidence type="ECO:0000313" key="18">
    <source>
        <dbReference type="Proteomes" id="UP000585836"/>
    </source>
</evidence>
<evidence type="ECO:0000256" key="9">
    <source>
        <dbReference type="ARBA" id="ARBA00060651"/>
    </source>
</evidence>
<reference evidence="17 18" key="1">
    <citation type="submission" date="2020-08" db="EMBL/GenBank/DDBJ databases">
        <title>Genomic Encyclopedia of Type Strains, Phase III (KMG-III): the genomes of soil and plant-associated and newly described type strains.</title>
        <authorList>
            <person name="Whitman W."/>
        </authorList>
    </citation>
    <scope>NUCLEOTIDE SEQUENCE [LARGE SCALE GENOMIC DNA]</scope>
    <source>
        <strain evidence="17 18">CECT 3313</strain>
    </source>
</reference>
<evidence type="ECO:0000256" key="12">
    <source>
        <dbReference type="ARBA" id="ARBA00076875"/>
    </source>
</evidence>
<keyword evidence="18" id="KW-1185">Reference proteome</keyword>
<dbReference type="Proteomes" id="UP000585836">
    <property type="component" value="Unassembled WGS sequence"/>
</dbReference>
<evidence type="ECO:0000256" key="5">
    <source>
        <dbReference type="ARBA" id="ARBA00022679"/>
    </source>
</evidence>
<name>A0A7W9Q151_9ACTN</name>
<dbReference type="InterPro" id="IPR028098">
    <property type="entry name" value="Glyco_trans_4-like_N"/>
</dbReference>
<comment type="similarity">
    <text evidence="2">Belongs to the glycosyltransferase group 1 family. Glycosyltransferase 4 subfamily.</text>
</comment>
<dbReference type="Gene3D" id="3.40.50.2000">
    <property type="entry name" value="Glycogen Phosphorylase B"/>
    <property type="match status" value="2"/>
</dbReference>
<evidence type="ECO:0000256" key="10">
    <source>
        <dbReference type="ARBA" id="ARBA00066957"/>
    </source>
</evidence>
<evidence type="ECO:0000256" key="13">
    <source>
        <dbReference type="ARBA" id="ARBA00077842"/>
    </source>
</evidence>
<comment type="pathway">
    <text evidence="9">Phospholipid metabolism; phosphatidylinositol metabolism.</text>
</comment>
<evidence type="ECO:0000256" key="11">
    <source>
        <dbReference type="ARBA" id="ARBA00075163"/>
    </source>
</evidence>
<dbReference type="FunFam" id="3.40.50.2000:FF:000069">
    <property type="entry name" value="Alpha-(1-6)-phosphatidylinositol monomannoside mannosyltransferase"/>
    <property type="match status" value="1"/>
</dbReference>
<dbReference type="InterPro" id="IPR001296">
    <property type="entry name" value="Glyco_trans_1"/>
</dbReference>
<evidence type="ECO:0000256" key="8">
    <source>
        <dbReference type="ARBA" id="ARBA00052876"/>
    </source>
</evidence>
<sequence length="380" mass="40976">MHKTLIVTNDFPPRPGGIQAFLHNMALRLEPGRLVVYASTWKRGREGAEATAAFDAEQPFTVVRDRTTMLLPTPGATRRAAGLLREHGCTSVWFGAAAPLGLMAPALRRAGATRLVATTHGHEAGWAQLPAARQLLRRIGESTDTITYLGEYTRSRIAEALTPQAAGRMVRLPPGVDEKTFHPGSGGDEIRARLGLTDRPVVVCVSRLVPRKGQDTLIRAMPRVLAAEPDAVLLIVGGGPYERDLRRLARETGVAGSVRFTGAVPWSELPAHYGAGDVFAMPCRTRRGGLDVEGLGIVYLEASATGLPVVAGDSGGAPDAVLEGETGWVVRGGSVEQTAERITVLLGDAGLRRRMGERGRRWVEEKWRWDLLAEKLDALL</sequence>
<dbReference type="Pfam" id="PF00534">
    <property type="entry name" value="Glycos_transf_1"/>
    <property type="match status" value="1"/>
</dbReference>
<dbReference type="GO" id="GO:0016020">
    <property type="term" value="C:membrane"/>
    <property type="evidence" value="ECO:0007669"/>
    <property type="project" value="GOC"/>
</dbReference>
<dbReference type="GO" id="GO:0009247">
    <property type="term" value="P:glycolipid biosynthetic process"/>
    <property type="evidence" value="ECO:0007669"/>
    <property type="project" value="UniProtKB-ARBA"/>
</dbReference>
<evidence type="ECO:0000256" key="2">
    <source>
        <dbReference type="ARBA" id="ARBA00009481"/>
    </source>
</evidence>
<organism evidence="17 18">
    <name type="scientific">Streptomyces echinatus</name>
    <dbReference type="NCBI Taxonomy" id="67293"/>
    <lineage>
        <taxon>Bacteria</taxon>
        <taxon>Bacillati</taxon>
        <taxon>Actinomycetota</taxon>
        <taxon>Actinomycetes</taxon>
        <taxon>Kitasatosporales</taxon>
        <taxon>Streptomycetaceae</taxon>
        <taxon>Streptomyces</taxon>
    </lineage>
</organism>
<dbReference type="PANTHER" id="PTHR45947">
    <property type="entry name" value="SULFOQUINOVOSYL TRANSFERASE SQD2"/>
    <property type="match status" value="1"/>
</dbReference>
<dbReference type="PANTHER" id="PTHR45947:SF3">
    <property type="entry name" value="SULFOQUINOVOSYL TRANSFERASE SQD2"/>
    <property type="match status" value="1"/>
</dbReference>
<comment type="catalytic activity">
    <reaction evidence="7">
        <text>a 1,2-diacyl-sn-glycero-3-phospho-[alpha-D-6-acyl-mannopyranosyl-(1&lt;-&gt;6)-D-myo-inositol] + GDP-alpha-D-mannose = a 2-O-(alpha-D-mannosyl)-6-O-(6-O-acyl-alpha-D-mannosyl)-1-phosphatidyl-1D-myo-inositol + GDP + H(+)</text>
        <dbReference type="Rhea" id="RHEA:52444"/>
        <dbReference type="ChEBI" id="CHEBI:15378"/>
        <dbReference type="ChEBI" id="CHEBI:57527"/>
        <dbReference type="ChEBI" id="CHEBI:58189"/>
        <dbReference type="ChEBI" id="CHEBI:88053"/>
        <dbReference type="ChEBI" id="CHEBI:136625"/>
        <dbReference type="EC" id="2.4.1.346"/>
    </reaction>
</comment>
<evidence type="ECO:0000256" key="1">
    <source>
        <dbReference type="ARBA" id="ARBA00005189"/>
    </source>
</evidence>
<evidence type="ECO:0000256" key="14">
    <source>
        <dbReference type="ARBA" id="ARBA00079381"/>
    </source>
</evidence>
<proteinExistence type="inferred from homology"/>
<evidence type="ECO:0000313" key="17">
    <source>
        <dbReference type="EMBL" id="MBB5931714.1"/>
    </source>
</evidence>
<feature type="domain" description="Glycosyltransferase subfamily 4-like N-terminal" evidence="16">
    <location>
        <begin position="15"/>
        <end position="178"/>
    </location>
</feature>
<accession>A0A7W9Q151</accession>
<feature type="domain" description="Glycosyl transferase family 1" evidence="15">
    <location>
        <begin position="189"/>
        <end position="362"/>
    </location>
</feature>
<keyword evidence="5 17" id="KW-0808">Transferase</keyword>
<protein>
    <recommendedName>
        <fullName evidence="10">phosphatidyl-myo-inositol dimannoside synthase</fullName>
        <ecNumber evidence="10">2.4.1.346</ecNumber>
    </recommendedName>
    <alternativeName>
        <fullName evidence="11">Alpha-D-mannose-alpha-(1-6)-phosphatidylmyo-inositol-mannosyltransferase</fullName>
    </alternativeName>
    <alternativeName>
        <fullName evidence="14">Alpha-mannosyltransferase</fullName>
    </alternativeName>
    <alternativeName>
        <fullName evidence="13">Guanosine diphosphomannose-phosphatidyl-inositol alpha-mannosyltransferase</fullName>
    </alternativeName>
    <alternativeName>
        <fullName evidence="12">Phosphatidylinositol alpha-mannosyltransferase</fullName>
    </alternativeName>
</protein>
<keyword evidence="3" id="KW-0444">Lipid biosynthesis</keyword>
<keyword evidence="6" id="KW-0443">Lipid metabolism</keyword>
<dbReference type="InterPro" id="IPR050194">
    <property type="entry name" value="Glycosyltransferase_grp1"/>
</dbReference>
<dbReference type="RefSeq" id="WP_184973357.1">
    <property type="nucleotide sequence ID" value="NZ_BAAAWF010000033.1"/>
</dbReference>